<evidence type="ECO:0000313" key="1">
    <source>
        <dbReference type="EnsemblMetazoa" id="AATE014245-PA.1"/>
    </source>
</evidence>
<proteinExistence type="predicted"/>
<dbReference type="AlphaFoldDB" id="A0A182JA57"/>
<organism evidence="1">
    <name type="scientific">Anopheles atroparvus</name>
    <name type="common">European mosquito</name>
    <dbReference type="NCBI Taxonomy" id="41427"/>
    <lineage>
        <taxon>Eukaryota</taxon>
        <taxon>Metazoa</taxon>
        <taxon>Ecdysozoa</taxon>
        <taxon>Arthropoda</taxon>
        <taxon>Hexapoda</taxon>
        <taxon>Insecta</taxon>
        <taxon>Pterygota</taxon>
        <taxon>Neoptera</taxon>
        <taxon>Endopterygota</taxon>
        <taxon>Diptera</taxon>
        <taxon>Nematocera</taxon>
        <taxon>Culicoidea</taxon>
        <taxon>Culicidae</taxon>
        <taxon>Anophelinae</taxon>
        <taxon>Anopheles</taxon>
    </lineage>
</organism>
<reference evidence="1" key="1">
    <citation type="submission" date="2022-08" db="UniProtKB">
        <authorList>
            <consortium name="EnsemblMetazoa"/>
        </authorList>
    </citation>
    <scope>IDENTIFICATION</scope>
    <source>
        <strain evidence="1">EBRO</strain>
    </source>
</reference>
<accession>A0A182JA57</accession>
<dbReference type="EnsemblMetazoa" id="AATE014245-RA">
    <property type="protein sequence ID" value="AATE014245-PA.1"/>
    <property type="gene ID" value="AATE014245"/>
</dbReference>
<protein>
    <submittedName>
        <fullName evidence="1">Uncharacterized protein</fullName>
    </submittedName>
</protein>
<dbReference type="VEuPathDB" id="VectorBase:AATE014245"/>
<name>A0A182JA57_ANOAO</name>
<sequence>MSTLTFPALASTRHHTVGGGLGGGNLRHGRGHPGEPGGHARLRHGKRVAAGGREGRRRVHEALAHELLLGGGGGRVRIGTVGGLHLRSHELRVGAGLRHDGRRRTVGQPRRHHCLLRGGGGDRHGRRAKAGGRLRCAPVAADGYWPEAAAAAAAAYAALWLAAACAAAAWCAA</sequence>